<reference evidence="1 2" key="1">
    <citation type="submission" date="2019-03" db="EMBL/GenBank/DDBJ databases">
        <title>Genome sequence of Sphingomonas sp. 17J27-24.</title>
        <authorList>
            <person name="Kim M."/>
            <person name="Maeng S."/>
            <person name="Sathiyaraj S."/>
        </authorList>
    </citation>
    <scope>NUCLEOTIDE SEQUENCE [LARGE SCALE GENOMIC DNA]</scope>
    <source>
        <strain evidence="1 2">17J27-24</strain>
    </source>
</reference>
<evidence type="ECO:0000313" key="2">
    <source>
        <dbReference type="Proteomes" id="UP000298213"/>
    </source>
</evidence>
<comment type="caution">
    <text evidence="1">The sequence shown here is derived from an EMBL/GenBank/DDBJ whole genome shotgun (WGS) entry which is preliminary data.</text>
</comment>
<evidence type="ECO:0000313" key="1">
    <source>
        <dbReference type="EMBL" id="TFI58112.1"/>
    </source>
</evidence>
<accession>A0A4Y8ZS49</accession>
<proteinExistence type="predicted"/>
<name>A0A4Y8ZS49_9SPHN</name>
<dbReference type="EMBL" id="SPDV01000020">
    <property type="protein sequence ID" value="TFI58112.1"/>
    <property type="molecule type" value="Genomic_DNA"/>
</dbReference>
<dbReference type="AlphaFoldDB" id="A0A4Y8ZS49"/>
<dbReference type="OrthoDB" id="7406594at2"/>
<dbReference type="Proteomes" id="UP000298213">
    <property type="component" value="Unassembled WGS sequence"/>
</dbReference>
<protein>
    <submittedName>
        <fullName evidence="1">Uncharacterized protein</fullName>
    </submittedName>
</protein>
<organism evidence="1 2">
    <name type="scientific">Sphingomonas parva</name>
    <dbReference type="NCBI Taxonomy" id="2555898"/>
    <lineage>
        <taxon>Bacteria</taxon>
        <taxon>Pseudomonadati</taxon>
        <taxon>Pseudomonadota</taxon>
        <taxon>Alphaproteobacteria</taxon>
        <taxon>Sphingomonadales</taxon>
        <taxon>Sphingomonadaceae</taxon>
        <taxon>Sphingomonas</taxon>
    </lineage>
</organism>
<gene>
    <name evidence="1" type="ORF">E2493_11775</name>
</gene>
<sequence length="271" mass="28712">MSGVATAGDSQGSAPSIQVNAPTYADLADLALAAPIAAHVRVARAQELKKEAAAGVRPGFGRVYIEAEIVSLIRSADGGLPSRIRYVVDLPRDPKGKVPKVRKGTEFLVFGLPVPGKADEIQLAAPDAQIPYAAARTDQVRTILRESTQPDAAPRITGIGRAFHVPGAIPGESETQIFLQTAANQPVSMTVLRRPGETPQWAVALSEIVDDAAAAPKRDSLLWYRLACTLPRALPGRSLADADAAGAAAIQNDYRFILEQLGPCPRTRTRA</sequence>
<keyword evidence="2" id="KW-1185">Reference proteome</keyword>